<keyword evidence="5" id="KW-1185">Reference proteome</keyword>
<keyword evidence="1" id="KW-1133">Transmembrane helix</keyword>
<reference evidence="2 5" key="1">
    <citation type="submission" date="2009-10" db="EMBL/GenBank/DDBJ databases">
        <authorList>
            <consortium name="Los Alamos National Laboratory (LANL)"/>
            <consortium name="National Microbial Pathogen Data Resource (NMPDR)"/>
            <person name="Munk A.C."/>
            <person name="Chertkov O."/>
            <person name="Tapia R."/>
            <person name="Green L."/>
            <person name="Rogers Y."/>
            <person name="Detter J.C."/>
            <person name="Bruce D."/>
            <person name="Brettin T.S."/>
            <person name="Colwell R.R."/>
            <person name="Huq A."/>
            <person name="Grim C.J."/>
            <person name="Hasan N.A."/>
            <person name="Bartels D."/>
            <person name="Vonstein V."/>
        </authorList>
    </citation>
    <scope>NUCLEOTIDE SEQUENCE [LARGE SCALE GENOMIC DNA]</scope>
    <source>
        <strain evidence="2 5">CIP 102891</strain>
    </source>
</reference>
<dbReference type="Proteomes" id="UP000003515">
    <property type="component" value="Unassembled WGS sequence"/>
</dbReference>
<dbReference type="PATRIC" id="fig|675816.5.peg.4129"/>
<comment type="caution">
    <text evidence="3">The sequence shown here is derived from an EMBL/GenBank/DDBJ whole genome shotgun (WGS) entry which is preliminary data.</text>
</comment>
<evidence type="ECO:0000313" key="3">
    <source>
        <dbReference type="EMBL" id="EGU44497.1"/>
    </source>
</evidence>
<proteinExistence type="predicted"/>
<dbReference type="STRING" id="675816.VIA_001347"/>
<dbReference type="RefSeq" id="WP_004412002.1">
    <property type="nucleotide sequence ID" value="NZ_ACZV01000004.1"/>
</dbReference>
<dbReference type="EMBL" id="AFWH01000095">
    <property type="protein sequence ID" value="EGU44497.1"/>
    <property type="molecule type" value="Genomic_DNA"/>
</dbReference>
<organism evidence="3 4">
    <name type="scientific">Vibrio orientalis CIP 102891 = ATCC 33934</name>
    <dbReference type="NCBI Taxonomy" id="675816"/>
    <lineage>
        <taxon>Bacteria</taxon>
        <taxon>Pseudomonadati</taxon>
        <taxon>Pseudomonadota</taxon>
        <taxon>Gammaproteobacteria</taxon>
        <taxon>Vibrionales</taxon>
        <taxon>Vibrionaceae</taxon>
        <taxon>Vibrio</taxon>
        <taxon>Vibrio oreintalis group</taxon>
    </lineage>
</organism>
<keyword evidence="1" id="KW-0812">Transmembrane</keyword>
<dbReference type="AlphaFoldDB" id="C9QFP6"/>
<evidence type="ECO:0000256" key="1">
    <source>
        <dbReference type="SAM" id="Phobius"/>
    </source>
</evidence>
<keyword evidence="1" id="KW-0472">Membrane</keyword>
<reference evidence="3 4" key="3">
    <citation type="journal article" date="2012" name="Int. J. Syst. Evol. Microbiol.">
        <title>Vibrio caribbeanicus sp. nov., isolated from the marine sponge Scleritoderma cyanea.</title>
        <authorList>
            <person name="Hoffmann M."/>
            <person name="Monday S.R."/>
            <person name="Allard M.W."/>
            <person name="Strain E.A."/>
            <person name="Whittaker P."/>
            <person name="Naum M."/>
            <person name="McCarthy P.J."/>
            <person name="Lopez J.V."/>
            <person name="Fischer M."/>
            <person name="Brown E.W."/>
        </authorList>
    </citation>
    <scope>NUCLEOTIDE SEQUENCE [LARGE SCALE GENOMIC DNA]</scope>
    <source>
        <strain evidence="3">CIP 102891</strain>
        <strain evidence="4">CIP 102891 / ATCC 33934</strain>
    </source>
</reference>
<accession>C9QFP6</accession>
<evidence type="ECO:0000313" key="4">
    <source>
        <dbReference type="Proteomes" id="UP000002817"/>
    </source>
</evidence>
<evidence type="ECO:0000313" key="5">
    <source>
        <dbReference type="Proteomes" id="UP000003515"/>
    </source>
</evidence>
<dbReference type="eggNOG" id="ENOG5031NZ0">
    <property type="taxonomic scope" value="Bacteria"/>
</dbReference>
<dbReference type="EMBL" id="ACZV01000004">
    <property type="protein sequence ID" value="EEX94189.1"/>
    <property type="molecule type" value="Genomic_DNA"/>
</dbReference>
<feature type="transmembrane region" description="Helical" evidence="1">
    <location>
        <begin position="28"/>
        <end position="47"/>
    </location>
</feature>
<reference evidence="3" key="2">
    <citation type="submission" date="2011-08" db="EMBL/GenBank/DDBJ databases">
        <authorList>
            <person name="Hoffman M."/>
            <person name="Strain E.A."/>
            <person name="Brown E."/>
            <person name="Allard M.W."/>
        </authorList>
    </citation>
    <scope>NUCLEOTIDE SEQUENCE</scope>
    <source>
        <strain evidence="3">CIP 102891</strain>
    </source>
</reference>
<protein>
    <submittedName>
        <fullName evidence="3">Uncharacterized protein</fullName>
    </submittedName>
</protein>
<dbReference type="Proteomes" id="UP000002817">
    <property type="component" value="Unassembled WGS sequence"/>
</dbReference>
<evidence type="ECO:0000313" key="2">
    <source>
        <dbReference type="EMBL" id="EEX94189.1"/>
    </source>
</evidence>
<sequence length="48" mass="5205">MNSAQIAASYSVVATSPKREVLLRETMALAKMASVIALPFLLLSLVWI</sequence>
<gene>
    <name evidence="2" type="ORF">VIA_001347</name>
    <name evidence="3" type="ORF">VIOR3934_15126</name>
</gene>
<name>C9QFP6_VIBOR</name>